<dbReference type="AlphaFoldDB" id="A0A0G4N6U9"/>
<feature type="region of interest" description="Disordered" evidence="1">
    <location>
        <begin position="1"/>
        <end position="152"/>
    </location>
</feature>
<gene>
    <name evidence="3" type="ORF">BN1723_018990</name>
</gene>
<evidence type="ECO:0000313" key="3">
    <source>
        <dbReference type="EMBL" id="CRK42217.1"/>
    </source>
</evidence>
<organism evidence="3 4">
    <name type="scientific">Verticillium longisporum</name>
    <name type="common">Verticillium dahliae var. longisporum</name>
    <dbReference type="NCBI Taxonomy" id="100787"/>
    <lineage>
        <taxon>Eukaryota</taxon>
        <taxon>Fungi</taxon>
        <taxon>Dikarya</taxon>
        <taxon>Ascomycota</taxon>
        <taxon>Pezizomycotina</taxon>
        <taxon>Sordariomycetes</taxon>
        <taxon>Hypocreomycetidae</taxon>
        <taxon>Glomerellales</taxon>
        <taxon>Plectosphaerellaceae</taxon>
        <taxon>Verticillium</taxon>
    </lineage>
</organism>
<feature type="compositionally biased region" description="Low complexity" evidence="1">
    <location>
        <begin position="86"/>
        <end position="97"/>
    </location>
</feature>
<evidence type="ECO:0000256" key="1">
    <source>
        <dbReference type="SAM" id="MobiDB-lite"/>
    </source>
</evidence>
<feature type="compositionally biased region" description="Gly residues" evidence="1">
    <location>
        <begin position="192"/>
        <end position="204"/>
    </location>
</feature>
<reference evidence="4" key="1">
    <citation type="submission" date="2015-05" db="EMBL/GenBank/DDBJ databases">
        <authorList>
            <person name="Fogelqvist Johan"/>
        </authorList>
    </citation>
    <scope>NUCLEOTIDE SEQUENCE [LARGE SCALE GENOMIC DNA]</scope>
</reference>
<dbReference type="EMBL" id="CVQI01032785">
    <property type="protein sequence ID" value="CRK42217.1"/>
    <property type="molecule type" value="Genomic_DNA"/>
</dbReference>
<feature type="domain" description="P-type ATPase N-terminal" evidence="2">
    <location>
        <begin position="245"/>
        <end position="311"/>
    </location>
</feature>
<dbReference type="PANTHER" id="PTHR24092">
    <property type="entry name" value="PROBABLE PHOSPHOLIPID-TRANSPORTING ATPASE"/>
    <property type="match status" value="1"/>
</dbReference>
<dbReference type="InterPro" id="IPR032631">
    <property type="entry name" value="P-type_ATPase_N"/>
</dbReference>
<feature type="region of interest" description="Disordered" evidence="1">
    <location>
        <begin position="183"/>
        <end position="218"/>
    </location>
</feature>
<dbReference type="GO" id="GO:0006892">
    <property type="term" value="P:post-Golgi vesicle-mediated transport"/>
    <property type="evidence" value="ECO:0007669"/>
    <property type="project" value="TreeGrafter"/>
</dbReference>
<feature type="non-terminal residue" evidence="3">
    <location>
        <position position="312"/>
    </location>
</feature>
<dbReference type="Proteomes" id="UP000045706">
    <property type="component" value="Unassembled WGS sequence"/>
</dbReference>
<dbReference type="GO" id="GO:0045332">
    <property type="term" value="P:phospholipid translocation"/>
    <property type="evidence" value="ECO:0007669"/>
    <property type="project" value="TreeGrafter"/>
</dbReference>
<evidence type="ECO:0000259" key="2">
    <source>
        <dbReference type="Pfam" id="PF16209"/>
    </source>
</evidence>
<sequence length="312" mass="33216">MAGRPTGGPQGAPSHDLLLDLENDQPVYGGGQRSTLNDDDLMRTYTRDQESGQDQGRPSVSYDDFIGAGKSRQHGTGSQPGGPGQSSSSNNNNNNNNVSAPYSRSGRQYSQTSDLGNYQRYADDFDDYPADGDSFYQQGGALNGGGADAAARHNARNRNSVLTMGGGFFGKMKNRLGMGQGYSEMDLPLTEPGGGGGGAGGGGHSRADSSGIDPPKRDKKFDMGNFKFGFGRSKPDPSTLGPRIIHLNNPPANAANKYVNNHVSTAKYNVATFLPKFLLEQFSKIANVFFLFTAALQQIPGLSPTNRFTTII</sequence>
<feature type="compositionally biased region" description="Polar residues" evidence="1">
    <location>
        <begin position="98"/>
        <end position="116"/>
    </location>
</feature>
<feature type="compositionally biased region" description="Gly residues" evidence="1">
    <location>
        <begin position="1"/>
        <end position="10"/>
    </location>
</feature>
<dbReference type="GO" id="GO:0032456">
    <property type="term" value="P:endocytic recycling"/>
    <property type="evidence" value="ECO:0007669"/>
    <property type="project" value="TreeGrafter"/>
</dbReference>
<accession>A0A0G4N6U9</accession>
<protein>
    <recommendedName>
        <fullName evidence="2">P-type ATPase N-terminal domain-containing protein</fullName>
    </recommendedName>
</protein>
<proteinExistence type="predicted"/>
<dbReference type="GO" id="GO:0005886">
    <property type="term" value="C:plasma membrane"/>
    <property type="evidence" value="ECO:0007669"/>
    <property type="project" value="TreeGrafter"/>
</dbReference>
<dbReference type="Pfam" id="PF16209">
    <property type="entry name" value="PhoLip_ATPase_N"/>
    <property type="match status" value="1"/>
</dbReference>
<name>A0A0G4N6U9_VERLO</name>
<dbReference type="GO" id="GO:0005802">
    <property type="term" value="C:trans-Golgi network"/>
    <property type="evidence" value="ECO:0007669"/>
    <property type="project" value="TreeGrafter"/>
</dbReference>
<dbReference type="GO" id="GO:0140326">
    <property type="term" value="F:ATPase-coupled intramembrane lipid transporter activity"/>
    <property type="evidence" value="ECO:0007669"/>
    <property type="project" value="TreeGrafter"/>
</dbReference>
<evidence type="ECO:0000313" key="4">
    <source>
        <dbReference type="Proteomes" id="UP000045706"/>
    </source>
</evidence>
<dbReference type="PANTHER" id="PTHR24092:SF150">
    <property type="entry name" value="PHOSPHOLIPID-TRANSPORTING ATPASE"/>
    <property type="match status" value="1"/>
</dbReference>
<feature type="compositionally biased region" description="Basic and acidic residues" evidence="1">
    <location>
        <begin position="40"/>
        <end position="50"/>
    </location>
</feature>